<keyword evidence="4" id="KW-1185">Reference proteome</keyword>
<evidence type="ECO:0000313" key="4">
    <source>
        <dbReference type="Proteomes" id="UP000676386"/>
    </source>
</evidence>
<gene>
    <name evidence="3" type="ORF">KE626_21895</name>
</gene>
<dbReference type="RefSeq" id="WP_211975125.1">
    <property type="nucleotide sequence ID" value="NZ_CBFHAM010000017.1"/>
</dbReference>
<comment type="caution">
    <text evidence="3">The sequence shown here is derived from an EMBL/GenBank/DDBJ whole genome shotgun (WGS) entry which is preliminary data.</text>
</comment>
<accession>A0ABS5J442</accession>
<feature type="domain" description="eCIS core" evidence="2">
    <location>
        <begin position="116"/>
        <end position="192"/>
    </location>
</feature>
<evidence type="ECO:0000256" key="1">
    <source>
        <dbReference type="SAM" id="MobiDB-lite"/>
    </source>
</evidence>
<feature type="region of interest" description="Disordered" evidence="1">
    <location>
        <begin position="1"/>
        <end position="114"/>
    </location>
</feature>
<feature type="compositionally biased region" description="Basic residues" evidence="1">
    <location>
        <begin position="1"/>
        <end position="12"/>
    </location>
</feature>
<proteinExistence type="predicted"/>
<evidence type="ECO:0000259" key="2">
    <source>
        <dbReference type="Pfam" id="PF13699"/>
    </source>
</evidence>
<dbReference type="Proteomes" id="UP000676386">
    <property type="component" value="Unassembled WGS sequence"/>
</dbReference>
<dbReference type="Pfam" id="PF13699">
    <property type="entry name" value="eCIS_core"/>
    <property type="match status" value="1"/>
</dbReference>
<sequence length="388" mass="41551">MALKKQLRKKKNKGEGKPVQQFIQAEHSQEAAEGNALFFPPGAKPQAKLKVSNPGDPQEEEADKAADKVVQRAPADSHSMDQRDDEKQIATKKEGSAASQATHMPGAIPRAGGNTLPAATAAEMSSSFGYDFGKVRIHTDPQAQSAAQQLQAQAFTYNGEIYFNKDKYNPGSQEGKWLLAHELTHVVQQQGHELSVIQKKDVPEISTPVPKGMKTEKDDTGNVLQATGNVGKVKIIILPDTTGDVPAGKSAVTKITHSVSTPDADTTNGKVSKINGKATLEITIQTVYAADVSPKSTSAYGRGTTKADEKSGNTSLRFHEGSHGTFVLTYLAAHPVPVFGGFVGQSEEKFSEASDKYLEKVDEYMTKLDAANEKAVDCVGTKEASCKP</sequence>
<name>A0ABS5J442_9BACT</name>
<reference evidence="3 4" key="1">
    <citation type="submission" date="2021-04" db="EMBL/GenBank/DDBJ databases">
        <title>Chitinophaga sp. nov., isolated from the rhizosphere soil.</title>
        <authorList>
            <person name="He S."/>
        </authorList>
    </citation>
    <scope>NUCLEOTIDE SEQUENCE [LARGE SCALE GENOMIC DNA]</scope>
    <source>
        <strain evidence="3 4">2R12</strain>
    </source>
</reference>
<organism evidence="3 4">
    <name type="scientific">Chitinophaga hostae</name>
    <dbReference type="NCBI Taxonomy" id="2831022"/>
    <lineage>
        <taxon>Bacteria</taxon>
        <taxon>Pseudomonadati</taxon>
        <taxon>Bacteroidota</taxon>
        <taxon>Chitinophagia</taxon>
        <taxon>Chitinophagales</taxon>
        <taxon>Chitinophagaceae</taxon>
        <taxon>Chitinophaga</taxon>
    </lineage>
</organism>
<dbReference type="EMBL" id="JAGTXB010000011">
    <property type="protein sequence ID" value="MBS0029993.1"/>
    <property type="molecule type" value="Genomic_DNA"/>
</dbReference>
<evidence type="ECO:0000313" key="3">
    <source>
        <dbReference type="EMBL" id="MBS0029993.1"/>
    </source>
</evidence>
<dbReference type="InterPro" id="IPR025295">
    <property type="entry name" value="eCIS_core_dom"/>
</dbReference>
<feature type="compositionally biased region" description="Basic and acidic residues" evidence="1">
    <location>
        <begin position="78"/>
        <end position="95"/>
    </location>
</feature>
<protein>
    <submittedName>
        <fullName evidence="3">DUF4157 domain-containing protein</fullName>
    </submittedName>
</protein>